<comment type="caution">
    <text evidence="1">The sequence shown here is derived from an EMBL/GenBank/DDBJ whole genome shotgun (WGS) entry which is preliminary data.</text>
</comment>
<dbReference type="InterPro" id="IPR027417">
    <property type="entry name" value="P-loop_NTPase"/>
</dbReference>
<keyword evidence="2" id="KW-1185">Reference proteome</keyword>
<dbReference type="Proteomes" id="UP001273350">
    <property type="component" value="Unassembled WGS sequence"/>
</dbReference>
<protein>
    <submittedName>
        <fullName evidence="1">Uncharacterized protein</fullName>
    </submittedName>
</protein>
<reference evidence="1 2" key="1">
    <citation type="submission" date="2023-11" db="EMBL/GenBank/DDBJ databases">
        <title>Unpublished Manusciprt.</title>
        <authorList>
            <person name="Saticioglu I.B."/>
            <person name="Ay H."/>
            <person name="Ajmi N."/>
            <person name="Altun S."/>
            <person name="Duman M."/>
        </authorList>
    </citation>
    <scope>NUCLEOTIDE SEQUENCE [LARGE SCALE GENOMIC DNA]</scope>
    <source>
        <strain evidence="1 2">Fl-318</strain>
    </source>
</reference>
<name>A0ABU4R769_9FLAO</name>
<evidence type="ECO:0000313" key="1">
    <source>
        <dbReference type="EMBL" id="MDX6188436.1"/>
    </source>
</evidence>
<dbReference type="EMBL" id="JAWXVI010000002">
    <property type="protein sequence ID" value="MDX6188436.1"/>
    <property type="molecule type" value="Genomic_DNA"/>
</dbReference>
<proteinExistence type="predicted"/>
<accession>A0ABU4R769</accession>
<gene>
    <name evidence="1" type="ORF">SGQ83_03665</name>
</gene>
<evidence type="ECO:0000313" key="2">
    <source>
        <dbReference type="Proteomes" id="UP001273350"/>
    </source>
</evidence>
<dbReference type="SUPFAM" id="SSF52540">
    <property type="entry name" value="P-loop containing nucleoside triphosphate hydrolases"/>
    <property type="match status" value="1"/>
</dbReference>
<dbReference type="RefSeq" id="WP_230005073.1">
    <property type="nucleotide sequence ID" value="NZ_CP087134.1"/>
</dbReference>
<organism evidence="1 2">
    <name type="scientific">Flavobacterium cupriresistens</name>
    <dbReference type="NCBI Taxonomy" id="2893885"/>
    <lineage>
        <taxon>Bacteria</taxon>
        <taxon>Pseudomonadati</taxon>
        <taxon>Bacteroidota</taxon>
        <taxon>Flavobacteriia</taxon>
        <taxon>Flavobacteriales</taxon>
        <taxon>Flavobacteriaceae</taxon>
        <taxon>Flavobacterium</taxon>
    </lineage>
</organism>
<sequence>MKKLIGLYGTSNVGKSQTIKLVYKKLHEKFQGFIFHEDFEQITHENGDISVIVIINDKIIGIESQGDPNSRIFFSLPIFAKLKCDIILCATRTRGGTVIEVEKLNSDYEIIWIKKNWEQEKAKHEIENEKIAIDILKIITEQLK</sequence>